<dbReference type="STRING" id="1177982.SAMN04489711_10660"/>
<accession>A0A1I2DXA3</accession>
<evidence type="ECO:0000256" key="1">
    <source>
        <dbReference type="SAM" id="Phobius"/>
    </source>
</evidence>
<name>A0A1I2DXA3_9BURK</name>
<proteinExistence type="predicted"/>
<reference evidence="3" key="1">
    <citation type="submission" date="2016-10" db="EMBL/GenBank/DDBJ databases">
        <authorList>
            <person name="Varghese N."/>
            <person name="Submissions S."/>
        </authorList>
    </citation>
    <scope>NUCLEOTIDE SEQUENCE [LARGE SCALE GENOMIC DNA]</scope>
    <source>
        <strain evidence="3">DSM 27981</strain>
    </source>
</reference>
<sequence>MIRVVTIASLTALLLLVLYLPSAQPPERFMQQLRQEHQQNSDFWGADTAERMLDRMMELQADAAAASPVPAASSAPAHTGVDQAVGREMARVNQRLFNNPYFRSIDALLVLASYRLAMLLEWLPKYWLLALALATDAFLERAVKSREFRQHDPEMFALCVSAAIFTLCASVLAMVWPWTLHPAAWAAAPVLVCALATRAIAHFHRRS</sequence>
<evidence type="ECO:0000313" key="3">
    <source>
        <dbReference type="Proteomes" id="UP000199119"/>
    </source>
</evidence>
<organism evidence="2 3">
    <name type="scientific">Paracidovorax wautersii</name>
    <dbReference type="NCBI Taxonomy" id="1177982"/>
    <lineage>
        <taxon>Bacteria</taxon>
        <taxon>Pseudomonadati</taxon>
        <taxon>Pseudomonadota</taxon>
        <taxon>Betaproteobacteria</taxon>
        <taxon>Burkholderiales</taxon>
        <taxon>Comamonadaceae</taxon>
        <taxon>Paracidovorax</taxon>
    </lineage>
</organism>
<dbReference type="EMBL" id="FONX01000006">
    <property type="protein sequence ID" value="SFE84871.1"/>
    <property type="molecule type" value="Genomic_DNA"/>
</dbReference>
<feature type="transmembrane region" description="Helical" evidence="1">
    <location>
        <begin position="182"/>
        <end position="201"/>
    </location>
</feature>
<protein>
    <recommendedName>
        <fullName evidence="4">DUF4400 domain-containing protein</fullName>
    </recommendedName>
</protein>
<dbReference type="Proteomes" id="UP000199119">
    <property type="component" value="Unassembled WGS sequence"/>
</dbReference>
<keyword evidence="1" id="KW-0812">Transmembrane</keyword>
<dbReference type="OrthoDB" id="9180277at2"/>
<dbReference type="InterPro" id="IPR022266">
    <property type="entry name" value="DtrJ-like"/>
</dbReference>
<dbReference type="AlphaFoldDB" id="A0A1I2DXA3"/>
<gene>
    <name evidence="2" type="ORF">SAMN04489711_10660</name>
</gene>
<keyword evidence="1" id="KW-0472">Membrane</keyword>
<keyword evidence="1" id="KW-1133">Transmembrane helix</keyword>
<evidence type="ECO:0008006" key="4">
    <source>
        <dbReference type="Google" id="ProtNLM"/>
    </source>
</evidence>
<dbReference type="Pfam" id="PF14348">
    <property type="entry name" value="DtrJ-like"/>
    <property type="match status" value="1"/>
</dbReference>
<feature type="transmembrane region" description="Helical" evidence="1">
    <location>
        <begin position="155"/>
        <end position="176"/>
    </location>
</feature>
<evidence type="ECO:0000313" key="2">
    <source>
        <dbReference type="EMBL" id="SFE84871.1"/>
    </source>
</evidence>
<keyword evidence="3" id="KW-1185">Reference proteome</keyword>
<dbReference type="RefSeq" id="WP_059400277.1">
    <property type="nucleotide sequence ID" value="NZ_FONX01000006.1"/>
</dbReference>